<proteinExistence type="predicted"/>
<protein>
    <submittedName>
        <fullName evidence="2">1_t:CDS:1</fullName>
    </submittedName>
</protein>
<sequence>MDTHSGSLFPGSARKRKLNDSHSPQNTEDADDSWVDVYKNIKRMDTLYDATFYNWLKSEDNVVVISMYLHRIANQYPLPRIINALKWLISDWRLESIAVLVKQVTVDWKGNEGDSRRGTLLRHMTYNWAPQFTASLIASILTAPPYTTSTSYVASITTINAARQRFLKALTSDYDFSKLSEFLMCLGSQLSLSSSSSSSVVGCVRSSNGDGIIVGGTVASSSTFSFSSSSTLTSNQSIQHEHIETIELEHKIKVALLKDAARREREKEAELEEKIARRCREWRERGSDREGGEAKRLKLSDESENTRARVLERIGNNNGDETSASIISTLSIRTREQLVSDAGHSEDGLILGESGEGVAVVIGSSNSHGHGHTFGGQASHDCQSIETAVPSQEGLTKSVPSNDGSISGNEMIL</sequence>
<accession>A0A9N9CYF6</accession>
<dbReference type="OrthoDB" id="2158148at2759"/>
<comment type="caution">
    <text evidence="2">The sequence shown here is derived from an EMBL/GenBank/DDBJ whole genome shotgun (WGS) entry which is preliminary data.</text>
</comment>
<dbReference type="Proteomes" id="UP000789739">
    <property type="component" value="Unassembled WGS sequence"/>
</dbReference>
<evidence type="ECO:0000313" key="3">
    <source>
        <dbReference type="Proteomes" id="UP000789739"/>
    </source>
</evidence>
<name>A0A9N9CYF6_9GLOM</name>
<feature type="region of interest" description="Disordered" evidence="1">
    <location>
        <begin position="283"/>
        <end position="302"/>
    </location>
</feature>
<keyword evidence="3" id="KW-1185">Reference proteome</keyword>
<evidence type="ECO:0000313" key="2">
    <source>
        <dbReference type="EMBL" id="CAG8619675.1"/>
    </source>
</evidence>
<feature type="region of interest" description="Disordered" evidence="1">
    <location>
        <begin position="389"/>
        <end position="413"/>
    </location>
</feature>
<evidence type="ECO:0000256" key="1">
    <source>
        <dbReference type="SAM" id="MobiDB-lite"/>
    </source>
</evidence>
<gene>
    <name evidence="2" type="ORF">PBRASI_LOCUS8632</name>
</gene>
<organism evidence="2 3">
    <name type="scientific">Paraglomus brasilianum</name>
    <dbReference type="NCBI Taxonomy" id="144538"/>
    <lineage>
        <taxon>Eukaryota</taxon>
        <taxon>Fungi</taxon>
        <taxon>Fungi incertae sedis</taxon>
        <taxon>Mucoromycota</taxon>
        <taxon>Glomeromycotina</taxon>
        <taxon>Glomeromycetes</taxon>
        <taxon>Paraglomerales</taxon>
        <taxon>Paraglomeraceae</taxon>
        <taxon>Paraglomus</taxon>
    </lineage>
</organism>
<reference evidence="2" key="1">
    <citation type="submission" date="2021-06" db="EMBL/GenBank/DDBJ databases">
        <authorList>
            <person name="Kallberg Y."/>
            <person name="Tangrot J."/>
            <person name="Rosling A."/>
        </authorList>
    </citation>
    <scope>NUCLEOTIDE SEQUENCE</scope>
    <source>
        <strain evidence="2">BR232B</strain>
    </source>
</reference>
<dbReference type="AlphaFoldDB" id="A0A9N9CYF6"/>
<dbReference type="EMBL" id="CAJVPI010001586">
    <property type="protein sequence ID" value="CAG8619675.1"/>
    <property type="molecule type" value="Genomic_DNA"/>
</dbReference>
<feature type="region of interest" description="Disordered" evidence="1">
    <location>
        <begin position="1"/>
        <end position="30"/>
    </location>
</feature>